<gene>
    <name evidence="7" type="primary">fprA1</name>
    <name evidence="7" type="ORF">HLPCO_000029</name>
</gene>
<dbReference type="InterPro" id="IPR036866">
    <property type="entry name" value="RibonucZ/Hydroxyglut_hydro"/>
</dbReference>
<evidence type="ECO:0000313" key="7">
    <source>
        <dbReference type="EMBL" id="ERJ13378.1"/>
    </source>
</evidence>
<dbReference type="InterPro" id="IPR045761">
    <property type="entry name" value="ODP_dom"/>
</dbReference>
<proteinExistence type="inferred from homology"/>
<dbReference type="GO" id="GO:0010181">
    <property type="term" value="F:FMN binding"/>
    <property type="evidence" value="ECO:0007669"/>
    <property type="project" value="InterPro"/>
</dbReference>
<evidence type="ECO:0000256" key="4">
    <source>
        <dbReference type="ARBA" id="ARBA00022982"/>
    </source>
</evidence>
<dbReference type="GO" id="GO:0004416">
    <property type="term" value="F:hydroxyacylglutathione hydrolase activity"/>
    <property type="evidence" value="ECO:0007669"/>
    <property type="project" value="UniProtKB-EC"/>
</dbReference>
<evidence type="ECO:0000313" key="8">
    <source>
        <dbReference type="Proteomes" id="UP000005707"/>
    </source>
</evidence>
<dbReference type="AlphaFoldDB" id="U2EEH4"/>
<evidence type="ECO:0000256" key="1">
    <source>
        <dbReference type="ARBA" id="ARBA00001962"/>
    </source>
</evidence>
<dbReference type="EMBL" id="AFNU02000001">
    <property type="protein sequence ID" value="ERJ13378.1"/>
    <property type="molecule type" value="Genomic_DNA"/>
</dbReference>
<dbReference type="Pfam" id="PF19583">
    <property type="entry name" value="ODP"/>
    <property type="match status" value="1"/>
</dbReference>
<dbReference type="InterPro" id="IPR001279">
    <property type="entry name" value="Metallo-B-lactamas"/>
</dbReference>
<dbReference type="eggNOG" id="COG0426">
    <property type="taxonomic scope" value="Bacteria"/>
</dbReference>
<keyword evidence="4" id="KW-0249">Electron transport</keyword>
<dbReference type="CDD" id="cd07709">
    <property type="entry name" value="flavodiiron_proteins_MBL-fold"/>
    <property type="match status" value="1"/>
</dbReference>
<dbReference type="SMART" id="SM00849">
    <property type="entry name" value="Lactamase_B"/>
    <property type="match status" value="1"/>
</dbReference>
<dbReference type="EC" id="3.1.2.6" evidence="7"/>
<keyword evidence="3" id="KW-0813">Transport</keyword>
<organism evidence="7 8">
    <name type="scientific">Haloplasma contractile SSD-17B</name>
    <dbReference type="NCBI Taxonomy" id="1033810"/>
    <lineage>
        <taxon>Bacteria</taxon>
        <taxon>Bacillati</taxon>
        <taxon>Mycoplasmatota</taxon>
        <taxon>Mollicutes</taxon>
        <taxon>Haloplasmatales</taxon>
        <taxon>Haloplasmataceae</taxon>
        <taxon>Haloplasma</taxon>
    </lineage>
</organism>
<dbReference type="InterPro" id="IPR016440">
    <property type="entry name" value="Rubredoxin-O_OxRdtase"/>
</dbReference>
<dbReference type="InterPro" id="IPR051285">
    <property type="entry name" value="NADH_oxidoreductase_modular"/>
</dbReference>
<dbReference type="OrthoDB" id="9807946at2"/>
<dbReference type="InterPro" id="IPR029039">
    <property type="entry name" value="Flavoprotein-like_sf"/>
</dbReference>
<reference evidence="7 8" key="2">
    <citation type="journal article" date="2013" name="PLoS ONE">
        <title>INDIGO - INtegrated Data Warehouse of MIcrobial GenOmes with Examples from the Red Sea Extremophiles.</title>
        <authorList>
            <person name="Alam I."/>
            <person name="Antunes A."/>
            <person name="Kamau A.A."/>
            <person name="Ba Alawi W."/>
            <person name="Kalkatawi M."/>
            <person name="Stingl U."/>
            <person name="Bajic V.B."/>
        </authorList>
    </citation>
    <scope>NUCLEOTIDE SEQUENCE [LARGE SCALE GENOMIC DNA]</scope>
    <source>
        <strain evidence="7 8">SSD-17B</strain>
    </source>
</reference>
<dbReference type="PANTHER" id="PTHR32145:SF11">
    <property type="entry name" value="DIFLAVIN FLAVOPROTEIN A 2-RELATED"/>
    <property type="match status" value="1"/>
</dbReference>
<dbReference type="Gene3D" id="3.40.50.360">
    <property type="match status" value="1"/>
</dbReference>
<keyword evidence="5" id="KW-0408">Iron</keyword>
<comment type="caution">
    <text evidence="7">The sequence shown here is derived from an EMBL/GenBank/DDBJ whole genome shotgun (WGS) entry which is preliminary data.</text>
</comment>
<accession>U2EEH4</accession>
<dbReference type="SUPFAM" id="SSF52218">
    <property type="entry name" value="Flavoproteins"/>
    <property type="match status" value="1"/>
</dbReference>
<dbReference type="Gene3D" id="3.60.15.10">
    <property type="entry name" value="Ribonuclease Z/Hydroxyacylglutathione hydrolase-like"/>
    <property type="match status" value="1"/>
</dbReference>
<name>U2EEH4_9MOLU</name>
<evidence type="ECO:0000256" key="2">
    <source>
        <dbReference type="ARBA" id="ARBA00007121"/>
    </source>
</evidence>
<dbReference type="GO" id="GO:0009055">
    <property type="term" value="F:electron transfer activity"/>
    <property type="evidence" value="ECO:0007669"/>
    <property type="project" value="InterPro"/>
</dbReference>
<dbReference type="STRING" id="1033810.HLPCO_000029"/>
<dbReference type="PANTHER" id="PTHR32145">
    <property type="entry name" value="DIFLAVIN FLAVOPROTEIN A 2-RELATED"/>
    <property type="match status" value="1"/>
</dbReference>
<evidence type="ECO:0000256" key="5">
    <source>
        <dbReference type="ARBA" id="ARBA00023004"/>
    </source>
</evidence>
<evidence type="ECO:0000259" key="6">
    <source>
        <dbReference type="PROSITE" id="PS50902"/>
    </source>
</evidence>
<dbReference type="Pfam" id="PF00258">
    <property type="entry name" value="Flavodoxin_1"/>
    <property type="match status" value="1"/>
</dbReference>
<dbReference type="RefSeq" id="WP_008826515.1">
    <property type="nucleotide sequence ID" value="NZ_AFNU02000001.1"/>
</dbReference>
<dbReference type="InterPro" id="IPR008254">
    <property type="entry name" value="Flavodoxin/NO_synth"/>
</dbReference>
<evidence type="ECO:0000256" key="3">
    <source>
        <dbReference type="ARBA" id="ARBA00022448"/>
    </source>
</evidence>
<dbReference type="GO" id="GO:0046872">
    <property type="term" value="F:metal ion binding"/>
    <property type="evidence" value="ECO:0007669"/>
    <property type="project" value="InterPro"/>
</dbReference>
<comment type="cofactor">
    <cofactor evidence="1">
        <name>Fe cation</name>
        <dbReference type="ChEBI" id="CHEBI:24875"/>
    </cofactor>
</comment>
<dbReference type="PROSITE" id="PS50902">
    <property type="entry name" value="FLAVODOXIN_LIKE"/>
    <property type="match status" value="1"/>
</dbReference>
<sequence>MHKQIKENIHFIGVLDREIEVFDVVMETEFGTSYNSYLIKGKEKNAIVETVKDRFFDEYLNNINELVGGIENIDYVIMDHTEPDHAGSLEKLLELNPNIEVVGSRAAILYLKDITNMEFKSRVVKQNDTLSLGDKTFRFISAPFLHWPDSIYTYLEEDNTLFTCDSFGCHYAHDGIFISELDAKEQIDFIFALKYYFNAIFSPFKKFLLQAVAKIETLDIDIIAPGHGPVFDVKSEAQQIINFYQSWAEDYNQHVDYETMNGRTEKPYDKLVVIPYSTSYGYTETMAMKIVEGIKSFEEDIEVKLYNLNVKNFGDLKAEIMEHIFFADSVLFGSTTINKDATPVIWDIATAMNPIVHNGKICTAFGSFGWSGEGVDFIFERLKSLGMKMIPALKLKFKPSEEQYNELIQYGKMVAESIFAKESKFEQYESGNGIICKKK</sequence>
<reference evidence="7 8" key="1">
    <citation type="journal article" date="2011" name="J. Bacteriol.">
        <title>Genome sequence of Haloplasma contractile, an unusual contractile bacterium from a deep-sea anoxic brine lake.</title>
        <authorList>
            <person name="Antunes A."/>
            <person name="Alam I."/>
            <person name="El Dorry H."/>
            <person name="Siam R."/>
            <person name="Robertson A."/>
            <person name="Bajic V.B."/>
            <person name="Stingl U."/>
        </authorList>
    </citation>
    <scope>NUCLEOTIDE SEQUENCE [LARGE SCALE GENOMIC DNA]</scope>
    <source>
        <strain evidence="7 8">SSD-17B</strain>
    </source>
</reference>
<dbReference type="Proteomes" id="UP000005707">
    <property type="component" value="Unassembled WGS sequence"/>
</dbReference>
<dbReference type="InParanoid" id="U2EEH4"/>
<comment type="similarity">
    <text evidence="2">In the N-terminal section; belongs to the zinc metallo-hydrolase group 3 family.</text>
</comment>
<feature type="domain" description="Flavodoxin-like" evidence="6">
    <location>
        <begin position="272"/>
        <end position="415"/>
    </location>
</feature>
<dbReference type="SUPFAM" id="SSF56281">
    <property type="entry name" value="Metallo-hydrolase/oxidoreductase"/>
    <property type="match status" value="1"/>
</dbReference>
<protein>
    <submittedName>
        <fullName evidence="7">Flavo-diiron protein FprA1</fullName>
        <ecNumber evidence="7">3.1.2.6</ecNumber>
    </submittedName>
</protein>
<keyword evidence="8" id="KW-1185">Reference proteome</keyword>
<keyword evidence="7" id="KW-0378">Hydrolase</keyword>
<dbReference type="GO" id="GO:0016491">
    <property type="term" value="F:oxidoreductase activity"/>
    <property type="evidence" value="ECO:0007669"/>
    <property type="project" value="InterPro"/>
</dbReference>
<dbReference type="PIRSF" id="PIRSF005243">
    <property type="entry name" value="ROO"/>
    <property type="match status" value="1"/>
</dbReference>